<dbReference type="InterPro" id="IPR005519">
    <property type="entry name" value="Acid_phosphat_B-like"/>
</dbReference>
<dbReference type="SFLD" id="SFLDG01125">
    <property type="entry name" value="C1.1:_Acid_Phosphatase_Like"/>
    <property type="match status" value="1"/>
</dbReference>
<comment type="caution">
    <text evidence="3">The sequence shown here is derived from an EMBL/GenBank/DDBJ whole genome shotgun (WGS) entry which is preliminary data.</text>
</comment>
<dbReference type="Gene3D" id="3.40.50.1000">
    <property type="entry name" value="HAD superfamily/HAD-like"/>
    <property type="match status" value="1"/>
</dbReference>
<keyword evidence="1 2" id="KW-0732">Signal</keyword>
<name>A0A8J7VSF7_9GAMM</name>
<dbReference type="PROSITE" id="PS51257">
    <property type="entry name" value="PROKAR_LIPOPROTEIN"/>
    <property type="match status" value="1"/>
</dbReference>
<dbReference type="Pfam" id="PF03767">
    <property type="entry name" value="Acid_phosphat_B"/>
    <property type="match status" value="1"/>
</dbReference>
<organism evidence="3">
    <name type="scientific">Coralloluteibacterium stylophorae</name>
    <dbReference type="NCBI Taxonomy" id="1776034"/>
    <lineage>
        <taxon>Bacteria</taxon>
        <taxon>Pseudomonadati</taxon>
        <taxon>Pseudomonadota</taxon>
        <taxon>Gammaproteobacteria</taxon>
        <taxon>Lysobacterales</taxon>
        <taxon>Lysobacteraceae</taxon>
        <taxon>Coralloluteibacterium</taxon>
    </lineage>
</organism>
<dbReference type="PIRSF" id="PIRSF019271">
    <property type="entry name" value="Acid_Ptase_C"/>
    <property type="match status" value="1"/>
</dbReference>
<accession>A0A8J7VSF7</accession>
<dbReference type="GO" id="GO:0009279">
    <property type="term" value="C:cell outer membrane"/>
    <property type="evidence" value="ECO:0007669"/>
    <property type="project" value="InterPro"/>
</dbReference>
<evidence type="ECO:0000256" key="2">
    <source>
        <dbReference type="SAM" id="SignalP"/>
    </source>
</evidence>
<dbReference type="InterPro" id="IPR036412">
    <property type="entry name" value="HAD-like_sf"/>
</dbReference>
<dbReference type="SFLD" id="SFLDS00003">
    <property type="entry name" value="Haloacid_Dehalogenase"/>
    <property type="match status" value="1"/>
</dbReference>
<dbReference type="SUPFAM" id="SSF56784">
    <property type="entry name" value="HAD-like"/>
    <property type="match status" value="1"/>
</dbReference>
<dbReference type="PANTHER" id="PTHR31284">
    <property type="entry name" value="ACID PHOSPHATASE-LIKE PROTEIN"/>
    <property type="match status" value="1"/>
</dbReference>
<feature type="signal peptide" evidence="2">
    <location>
        <begin position="1"/>
        <end position="17"/>
    </location>
</feature>
<dbReference type="InterPro" id="IPR006423">
    <property type="entry name" value="Lipo_e_P4"/>
</dbReference>
<dbReference type="EMBL" id="JAGQFT010000043">
    <property type="protein sequence ID" value="MBR0562287.1"/>
    <property type="molecule type" value="Genomic_DNA"/>
</dbReference>
<evidence type="ECO:0000256" key="1">
    <source>
        <dbReference type="ARBA" id="ARBA00022729"/>
    </source>
</evidence>
<gene>
    <name evidence="3" type="ORF">KB893_07135</name>
</gene>
<dbReference type="PANTHER" id="PTHR31284:SF10">
    <property type="entry name" value="ACID PHOSPHATASE-LIKE PROTEIN"/>
    <property type="match status" value="1"/>
</dbReference>
<evidence type="ECO:0000313" key="3">
    <source>
        <dbReference type="EMBL" id="MBR0562287.1"/>
    </source>
</evidence>
<feature type="chain" id="PRO_5035204014" evidence="2">
    <location>
        <begin position="18"/>
        <end position="286"/>
    </location>
</feature>
<sequence>MRLLATPLLLVLAACSAAPELRRSPASDANDNLNAVAWMQTSAEYRALAEQTWRGAADALDAALADPQWNALLPGDRAADATALPPAVVVDVDETVLDNSPYQARRVRDGLQYDDATWAAWVREEAARAVPGALAFARAASERGITIVYITNRDADLAAPTLANLRALGFPVGEAGRVFYGKGREVAGCTQPGSDKGCRRRAVAREYRVLLQVGDQVTDFGSVGHGRDAQAQFVTEHAGWIGSRWWILPNPSYGGWEPALFDNDWSLPAEARRAAKLDALESVDTH</sequence>
<dbReference type="InterPro" id="IPR023214">
    <property type="entry name" value="HAD_sf"/>
</dbReference>
<dbReference type="AlphaFoldDB" id="A0A8J7VSF7"/>
<proteinExistence type="predicted"/>
<reference evidence="3" key="1">
    <citation type="submission" date="2021-04" db="EMBL/GenBank/DDBJ databases">
        <authorList>
            <person name="Karlyshev A.V."/>
        </authorList>
    </citation>
    <scope>NUCLEOTIDE SEQUENCE</scope>
    <source>
        <strain evidence="3">LMG 29479</strain>
    </source>
</reference>
<protein>
    <submittedName>
        <fullName evidence="3">Acid phosphatase</fullName>
    </submittedName>
</protein>